<dbReference type="Pfam" id="PF17892">
    <property type="entry name" value="Cadherin_5"/>
    <property type="match status" value="1"/>
</dbReference>
<dbReference type="SUPFAM" id="SSF56925">
    <property type="entry name" value="OMPA-like"/>
    <property type="match status" value="1"/>
</dbReference>
<dbReference type="NCBIfam" id="NF041766">
    <property type="entry name" value="choice_anch_U"/>
    <property type="match status" value="1"/>
</dbReference>
<accession>A0ABY3MY18</accession>
<dbReference type="InterPro" id="IPR053784">
    <property type="entry name" value="Choice_anch_U_dom"/>
</dbReference>
<keyword evidence="2" id="KW-0732">Signal</keyword>
<evidence type="ECO:0000259" key="3">
    <source>
        <dbReference type="SMART" id="SM00736"/>
    </source>
</evidence>
<dbReference type="InterPro" id="IPR038081">
    <property type="entry name" value="CalX-like_sf"/>
</dbReference>
<dbReference type="PANTHER" id="PTHR34720">
    <property type="entry name" value="MICROCYSTIN DEPENDENT PROTEIN"/>
    <property type="match status" value="1"/>
</dbReference>
<dbReference type="Gene3D" id="2.60.40.10">
    <property type="entry name" value="Immunoglobulins"/>
    <property type="match status" value="3"/>
</dbReference>
<dbReference type="InterPro" id="IPR025592">
    <property type="entry name" value="DUF4347"/>
</dbReference>
<dbReference type="InterPro" id="IPR006644">
    <property type="entry name" value="Cadg"/>
</dbReference>
<dbReference type="InterPro" id="IPR011250">
    <property type="entry name" value="OMP/PagP_B-barrel"/>
</dbReference>
<dbReference type="PANTHER" id="PTHR34720:SF9">
    <property type="entry name" value="BLR4714 PROTEIN"/>
    <property type="match status" value="1"/>
</dbReference>
<dbReference type="RefSeq" id="WP_101345540.1">
    <property type="nucleotide sequence ID" value="NZ_PJAI02000006.1"/>
</dbReference>
<dbReference type="Gene3D" id="2.60.40.2810">
    <property type="match status" value="2"/>
</dbReference>
<organism evidence="4 5">
    <name type="scientific">Colwellia echini</name>
    <dbReference type="NCBI Taxonomy" id="1982103"/>
    <lineage>
        <taxon>Bacteria</taxon>
        <taxon>Pseudomonadati</taxon>
        <taxon>Pseudomonadota</taxon>
        <taxon>Gammaproteobacteria</taxon>
        <taxon>Alteromonadales</taxon>
        <taxon>Colwelliaceae</taxon>
        <taxon>Colwellia</taxon>
    </lineage>
</organism>
<dbReference type="EMBL" id="PJAI02000006">
    <property type="protein sequence ID" value="TYK66123.1"/>
    <property type="molecule type" value="Genomic_DNA"/>
</dbReference>
<dbReference type="NCBIfam" id="NF012211">
    <property type="entry name" value="tand_rpt_95"/>
    <property type="match status" value="2"/>
</dbReference>
<reference evidence="4 5" key="1">
    <citation type="submission" date="2019-08" db="EMBL/GenBank/DDBJ databases">
        <title>Microbe sample from Colwellia echini.</title>
        <authorList>
            <person name="Christiansen L."/>
            <person name="Pathiraja D."/>
            <person name="Schultz-Johansen M."/>
            <person name="Choi I.-G."/>
            <person name="Stougaard P."/>
        </authorList>
    </citation>
    <scope>NUCLEOTIDE SEQUENCE [LARGE SCALE GENOMIC DNA]</scope>
    <source>
        <strain evidence="4 5">A3</strain>
    </source>
</reference>
<dbReference type="InterPro" id="IPR013783">
    <property type="entry name" value="Ig-like_fold"/>
</dbReference>
<evidence type="ECO:0000256" key="1">
    <source>
        <dbReference type="SAM" id="MobiDB-lite"/>
    </source>
</evidence>
<protein>
    <submittedName>
        <fullName evidence="4">DUF4347 domain-containing protein</fullName>
    </submittedName>
</protein>
<feature type="compositionally biased region" description="Basic and acidic residues" evidence="1">
    <location>
        <begin position="2777"/>
        <end position="2791"/>
    </location>
</feature>
<dbReference type="SUPFAM" id="SSF141072">
    <property type="entry name" value="CalX-like"/>
    <property type="match status" value="1"/>
</dbReference>
<evidence type="ECO:0000313" key="4">
    <source>
        <dbReference type="EMBL" id="TYK66123.1"/>
    </source>
</evidence>
<keyword evidence="5" id="KW-1185">Reference proteome</keyword>
<feature type="chain" id="PRO_5047193403" evidence="2">
    <location>
        <begin position="24"/>
        <end position="3398"/>
    </location>
</feature>
<dbReference type="Gene3D" id="2.40.160.20">
    <property type="match status" value="1"/>
</dbReference>
<name>A0ABY3MY18_9GAMM</name>
<dbReference type="Pfam" id="PF17963">
    <property type="entry name" value="Big_9"/>
    <property type="match status" value="2"/>
</dbReference>
<dbReference type="InterPro" id="IPR015919">
    <property type="entry name" value="Cadherin-like_sf"/>
</dbReference>
<feature type="domain" description="Dystroglycan-type cadherin-like" evidence="3">
    <location>
        <begin position="2301"/>
        <end position="2396"/>
    </location>
</feature>
<proteinExistence type="predicted"/>
<dbReference type="SUPFAM" id="SSF49313">
    <property type="entry name" value="Cadherin-like"/>
    <property type="match status" value="3"/>
</dbReference>
<gene>
    <name evidence="4" type="ORF">CWS31_007610</name>
</gene>
<dbReference type="Proteomes" id="UP000815846">
    <property type="component" value="Unassembled WGS sequence"/>
</dbReference>
<feature type="signal peptide" evidence="2">
    <location>
        <begin position="1"/>
        <end position="23"/>
    </location>
</feature>
<evidence type="ECO:0000313" key="5">
    <source>
        <dbReference type="Proteomes" id="UP000815846"/>
    </source>
</evidence>
<sequence>MHKHLLTSIAAAMLPLSAQGAIAQASGSYSYLGSRSRDAALSSAIHYSSQQSYNKLDDKSDTQLQVISAQHSLFLTPLSTSEKALDLTIQQHTQPDEILNADIERVNGLELVENYQVNELIIIDQAVPDKHLFYKALKPGGEIREIDSSKDGLEQLKAILANYQNLNALHIVSHADDGVVFLGSSNVNEELLREEVNTLATMNKAMKDGADVFFYGCNLAKSEKGEALLELIQGEANVDVAASNNLTGNMKQGGDWQLEIVKGDITSEQPFSDIAVRDFSHTLAPEVYTSGSFCVAGCGTPSTSLTSSDGHFVFTGNADGSGEDVHAYNTFRPDDGMYFDYQTSIDGDTTGLFNFAADGVTVGSFELTELVYSTYGGGSCSGGSVVGYVAGGGTVSNPLTWSGTNTSATLSNFSGVQITHFRVSGSGCTTSVYQGMGVRSFTVDNKQAPTDSDGSLTAAGTVSEPVAINTTVDSAGEAVDVFDFTLSDGGSSDGLAMGVSQIVLKVSGTTTDSEREKVTWRLNGNDVSNVTGVYNAGANTITFSGLGISVANSASEIYTVNAYYNDNTGITEGKTFVLSVDGDTDLTVGSSGTQMAATSAVTNGAGGTFDVTASALVFSTQPSGSVSGSVLTTQPVIVAQDAFGNTDIDFTETVTLTEASAGSLINGSVAAVSGVATFTNVVYTATADQQSFTLTANDQDGVSSNLAMLNANAVTADVVATKLVFNTQPVPLSVNSGEATNFSTVPVVSARDGNNVIDTGYSTGITLTEVNGAGSAIMAATGDTDGSGATVTITPSSGVSTFTSMQITYTAAGGSNENFNLQASSGGLATVNSSQFTGVVDSTPPTVTSVSSNAANGSYKTGDVVAVAINFSESVVVTGTPQLILETGAIDGTVNYSSGSGSSTLIFSYTVQSGDSSSDLDYVATNSLSLNSGTIKDGAGNAATLTLATPGAANSLGANKALVIDGAVPTVSSVTVPANATYIAGQNLDFNINFAENVTVDTTGGTPQLSITVGATTRQAVYVTGSGTGTLLFRYTIQAGESDSDGIAIGTLSANGATLRDAALNSANLTLNSVGATTAILVDTVVPTVSSVNVPANATYIAGQNLDFTINFSENVTVDTTGGTPQLAITVGATTRQAVYVSGSGTGTLLFRYTIQAGESDTDGIAIGTLSANGGTLRDAASNDANVSLNSVGATTSVLVDAAAPSVTSVSVPANATYIAGQNLDFTINFAENIIVDTAGGTPQLAIIVGATTRQAVYASGTGTNALSFRYTIQTGDSDSDGIAIGSLSANGGTLRDAASNNTNVTLNSVGSTTAILVDAIAPTVAEITAVTTPGNNATPNVTISTNEAGTLSVGGSCGSANEGSISSGNNTISLTQTDNSTPLSDGTYSDCTITITDSVSNSNTPITLTTFVVDATAPSITSVTVPANATYTVGQKLDFTVNFAENVTVGGTPQLSITIGSTTRQATYQSGSGTNALLFSYTVQAGENDSDGIAVGTLSTNGGTIIDAASNNATLTLNSTGSTTSVLVDALAPTTTSVIVPNDATYTVGQNLDFTVNFNENVTVNTVGGTPQLTITIGSTARQASYLSGSGTGALLFRYTVQAGESDNDGIAIGNLAENGGTIKDASSNTAALNLNSVGATTGVLVDSVDPIVAEVTAVLTPNTDTTPNVTISTTKAGNLSVGGSCGSTEEGLISSGNTTISLTQTDNSTELAQGTYSDCTITVTDPSGNTSAAVTLTSFTINTTATISGASYDASTGVLNVSAGPMITDDNISVSRFTLMGEGKTHTLTSADVVAASSNHFLVTLNDEDKAAINLFMNKNGSNSTDNVAYNIAALDDWNSNTNLVDAEDSISPVLVSNVAIPKIVDANYNASTGVLTVSATDLLIRSGDSNDIVTNKFSLTAEGGVTYTLTNSANVEVSSGNTFSITLSEADKAELNKVMNKNGTSATDATVYNLAAAEDWIAGADSTVVVADITDNAIDVSNVNKPTISEASYDASTGILVVTGTGYLTATGSANDITANAFVFTGQGGGTYALVDTANVDISSATSFTLTLSATDKVVVNQIINKTGTLAIDGTAFNLAANNDWNTGADEAIDIADVSDNTITASVPNSAPVIEGTPSLSVNQGYDYNFTPTASDFNEDELTFSIVNKPNWASFDETTGILSGVPGNADVGSTSAIVITVSDGDLSNSLAAFDLIVLNVNDAPVINGIPSTNVLQDAAYSFTPSASDIDVGSFLSFSITNQPSWTIFNAVNGELTGTPDNSAVGTTAGIIITVSDGMLSSSLPAFSLTVSNVNDAPVITGSPATQIDENSAYHFQPTISDIDVDDILSFTVSGTPEWMSFDSSTGTLTGTPIQQHVDMTSNITITVNDNSGANNATDSFSFSVTVININQAPEAIADNFELSINKDNTYVLNVLSNDTDIDGDVLSIIGATTSVANVTHDSENLTVKTPLGFTGTIELLYTITDGNDTFADGSATLLIKGDQDSSAPIITVPANIEVNATGLYTKVNLGVATALNSAGKPIAITLVESNSLFKPGKNIAYWQATDPKTGLTSIASQQVLVHPLISLGKNQTVVEGKTATVKVLLNGQAVSYPLVLTLNVSGSATMDDYAMDSQTVTIESGTQANVMIDILQDNESESIETLTLSIDEGNVGTGTAQVITIVETNVSPVVSLVSSQNNERRQIVTSTDSLVTIEANISDANDDNVSTQWLYDNILNIEHIDDKTIELNPDGLSSGVYSIDLIATDNGDGNLSTTRTLYLSVVNTLPELTDSDTDSDRIPDNEEGHRDTDDDGIPNYLDSITDCNVMPSQALITTSFLIESEPGTCLRKGNTLVSGSTGGLQLLKGELESSAGVDNEAVIVGGIFDYIATGLPEAGAEYKFVIPQVKPIPSGAVYRKHSENLGWSTFVEDAKNQLHSAPGTRGYCPSPNSAQWSSGLTEGHWCVRLTIEDGGYNDNDGIANASIIDPGGVSVMLTSNTAPVAVEDVISVRRNEAILIDVLANDTDTDQDMLTITAVSATFGLVTITSDNLLHYQSASNYVGQDTVVYNLSDGNGGSDSNTVSVTIYPNNAPLAVNDSASTDDRTAITIDVLANDSDIDGDDLTIISAVTDNGTVSISQNNTLLFTPEPDFDGVASITYIIDDGEGDQATAEAAVTIKAYQSVTVSNKSKGGSMGIILITLAGLTLYRLRRKQGVTKNTLIQGITALSLATSLNVAAAEPVWFVSGSIGQSNVSSSQTVPNNIGITDIAVDKSDTSYNIGAGINYDAYTLTLSYEQLGETSVSYTGDTLDSSAYHQALVNSSPKLVDGFSLLGQYTLWQNDDFSVLAGLGLFAWELDHTSKLGDNILDTNKDGVDVFYNLQLAYTVIENTQVFIKASRYNLSINNVNNISLGLLYRF</sequence>
<dbReference type="Pfam" id="PF05345">
    <property type="entry name" value="He_PIG"/>
    <property type="match status" value="3"/>
</dbReference>
<feature type="domain" description="Dystroglycan-type cadherin-like" evidence="3">
    <location>
        <begin position="2208"/>
        <end position="2300"/>
    </location>
</feature>
<dbReference type="Pfam" id="PF14252">
    <property type="entry name" value="DUF4347"/>
    <property type="match status" value="1"/>
</dbReference>
<feature type="region of interest" description="Disordered" evidence="1">
    <location>
        <begin position="2772"/>
        <end position="2796"/>
    </location>
</feature>
<evidence type="ECO:0000256" key="2">
    <source>
        <dbReference type="SAM" id="SignalP"/>
    </source>
</evidence>
<dbReference type="SMART" id="SM00736">
    <property type="entry name" value="CADG"/>
    <property type="match status" value="3"/>
</dbReference>
<comment type="caution">
    <text evidence="4">The sequence shown here is derived from an EMBL/GenBank/DDBJ whole genome shotgun (WGS) entry which is preliminary data.</text>
</comment>
<dbReference type="InterPro" id="IPR041690">
    <property type="entry name" value="Cadherin_5"/>
</dbReference>
<feature type="domain" description="Dystroglycan-type cadherin-like" evidence="3">
    <location>
        <begin position="2115"/>
        <end position="2207"/>
    </location>
</feature>